<feature type="modified residue" description="4-aspartylphosphate" evidence="6">
    <location>
        <position position="596"/>
    </location>
</feature>
<keyword evidence="7" id="KW-1133">Transmembrane helix</keyword>
<dbReference type="InterPro" id="IPR003594">
    <property type="entry name" value="HATPase_dom"/>
</dbReference>
<dbReference type="CDD" id="cd17546">
    <property type="entry name" value="REC_hyHK_CKI1_RcsC-like"/>
    <property type="match status" value="1"/>
</dbReference>
<dbReference type="GO" id="GO:0009927">
    <property type="term" value="F:histidine phosphotransfer kinase activity"/>
    <property type="evidence" value="ECO:0007669"/>
    <property type="project" value="TreeGrafter"/>
</dbReference>
<evidence type="ECO:0000256" key="1">
    <source>
        <dbReference type="ARBA" id="ARBA00000085"/>
    </source>
</evidence>
<evidence type="ECO:0000256" key="5">
    <source>
        <dbReference type="ARBA" id="ARBA00022777"/>
    </source>
</evidence>
<dbReference type="PROSITE" id="PS50109">
    <property type="entry name" value="HIS_KIN"/>
    <property type="match status" value="1"/>
</dbReference>
<evidence type="ECO:0000256" key="6">
    <source>
        <dbReference type="PROSITE-ProRule" id="PRU00169"/>
    </source>
</evidence>
<dbReference type="Pfam" id="PF00512">
    <property type="entry name" value="HisKA"/>
    <property type="match status" value="1"/>
</dbReference>
<dbReference type="SMART" id="SM00387">
    <property type="entry name" value="HATPase_c"/>
    <property type="match status" value="1"/>
</dbReference>
<dbReference type="SMART" id="SM00388">
    <property type="entry name" value="HisKA"/>
    <property type="match status" value="1"/>
</dbReference>
<accession>A0A7K0JKJ6</accession>
<evidence type="ECO:0000256" key="2">
    <source>
        <dbReference type="ARBA" id="ARBA00012438"/>
    </source>
</evidence>
<evidence type="ECO:0000256" key="7">
    <source>
        <dbReference type="SAM" id="Phobius"/>
    </source>
</evidence>
<comment type="catalytic activity">
    <reaction evidence="1">
        <text>ATP + protein L-histidine = ADP + protein N-phospho-L-histidine.</text>
        <dbReference type="EC" id="2.7.13.3"/>
    </reaction>
</comment>
<dbReference type="EMBL" id="VULU01000051">
    <property type="protein sequence ID" value="MSS50400.1"/>
    <property type="molecule type" value="Genomic_DNA"/>
</dbReference>
<dbReference type="PROSITE" id="PS50110">
    <property type="entry name" value="RESPONSE_REGULATORY"/>
    <property type="match status" value="1"/>
</dbReference>
<proteinExistence type="predicted"/>
<evidence type="ECO:0000313" key="10">
    <source>
        <dbReference type="EMBL" id="MSS50400.1"/>
    </source>
</evidence>
<keyword evidence="7" id="KW-0812">Transmembrane</keyword>
<dbReference type="GO" id="GO:0005886">
    <property type="term" value="C:plasma membrane"/>
    <property type="evidence" value="ECO:0007669"/>
    <property type="project" value="TreeGrafter"/>
</dbReference>
<evidence type="ECO:0000256" key="3">
    <source>
        <dbReference type="ARBA" id="ARBA00022553"/>
    </source>
</evidence>
<dbReference type="SUPFAM" id="SSF55874">
    <property type="entry name" value="ATPase domain of HSP90 chaperone/DNA topoisomerase II/histidine kinase"/>
    <property type="match status" value="1"/>
</dbReference>
<dbReference type="GO" id="GO:0000155">
    <property type="term" value="F:phosphorelay sensor kinase activity"/>
    <property type="evidence" value="ECO:0007669"/>
    <property type="project" value="InterPro"/>
</dbReference>
<dbReference type="SMART" id="SM00448">
    <property type="entry name" value="REC"/>
    <property type="match status" value="1"/>
</dbReference>
<dbReference type="RefSeq" id="WP_154577699.1">
    <property type="nucleotide sequence ID" value="NZ_VULU01000051.1"/>
</dbReference>
<dbReference type="PANTHER" id="PTHR43047:SF72">
    <property type="entry name" value="OSMOSENSING HISTIDINE PROTEIN KINASE SLN1"/>
    <property type="match status" value="1"/>
</dbReference>
<keyword evidence="5" id="KW-0418">Kinase</keyword>
<dbReference type="AlphaFoldDB" id="A0A7K0JKJ6"/>
<dbReference type="InterPro" id="IPR005467">
    <property type="entry name" value="His_kinase_dom"/>
</dbReference>
<dbReference type="InterPro" id="IPR036890">
    <property type="entry name" value="HATPase_C_sf"/>
</dbReference>
<dbReference type="EC" id="2.7.13.3" evidence="2"/>
<evidence type="ECO:0000313" key="11">
    <source>
        <dbReference type="Proteomes" id="UP000460950"/>
    </source>
</evidence>
<keyword evidence="3 6" id="KW-0597">Phosphoprotein</keyword>
<dbReference type="SUPFAM" id="SSF52172">
    <property type="entry name" value="CheY-like"/>
    <property type="match status" value="1"/>
</dbReference>
<dbReference type="InterPro" id="IPR036097">
    <property type="entry name" value="HisK_dim/P_sf"/>
</dbReference>
<dbReference type="Gene3D" id="3.30.565.10">
    <property type="entry name" value="Histidine kinase-like ATPase, C-terminal domain"/>
    <property type="match status" value="1"/>
</dbReference>
<sequence>MKTYKGLFTFRKNSLSLHKKILLSYLCLLILTCGLVSIIFVERAKVRESERILKSINTVRRSIDDVHFAIIRLCTKGESVISWDNSDFNIYHQYRLSVDSLLQDMKVKCSGFVLPHQIDSLCDLLYKKEINLGYIMNTVKSREKSDSIFANKLPIIAKETVRMKTISQKKKGIAGLFGKKEIVQIPYYTNELRTFNDKLIFEIDKQNAQVETYTDSLRLQNKLLNNKLYDFVSFWDCQIQKSFTERNIRLSEARQSSFYQFIAVVSIAVVILIIFFLIIRSDLRNEDKIKLKLRQVVSENENLLEMRKKIILTVSHDIRGPLGNIHNCADLVSETREKKKREIYLDDIRHSCQHVLHLVNNLMDAYRINEAGDLHNDIPFYLNRFLKRISDEFSRKATSKGLILYSVHSVSNVIVKGDADKLEQVLANLLTNAIKFTSRGNVNFHSEYSEGKLRIEIRDTGIGMDEETLKRIFAPFERAAQNVNSEGFGLGLFLTKGLIKVLEGKMDVESALGKGSVFRLELPLPETDELVDEDTPDHNATTILPKNVLVVDDDPIQLKIAEDMLGRKGISCKTCMNVREVVTALENSEYDLVLTDVQMPDTDGFGLLRLLRNSDIGNSRTIPVAVMTARGDGNSGIYEKEGFAGCIHKPFNIHGLLAFLSTVISQRQASVSGNFDFSSLLENTDDYCHMLSLVVMESEKELKEMESADRITDRENMRKIIHRMMPVWEMLGKDNILRDFQRILHDSDIQNETVHEHAIQTMEWLKKLIEETKNELKKYENSDC</sequence>
<feature type="transmembrane region" description="Helical" evidence="7">
    <location>
        <begin position="21"/>
        <end position="41"/>
    </location>
</feature>
<dbReference type="SUPFAM" id="SSF47384">
    <property type="entry name" value="Homodimeric domain of signal transducing histidine kinase"/>
    <property type="match status" value="1"/>
</dbReference>
<dbReference type="InterPro" id="IPR004358">
    <property type="entry name" value="Sig_transdc_His_kin-like_C"/>
</dbReference>
<dbReference type="CDD" id="cd00082">
    <property type="entry name" value="HisKA"/>
    <property type="match status" value="1"/>
</dbReference>
<dbReference type="Proteomes" id="UP000460950">
    <property type="component" value="Unassembled WGS sequence"/>
</dbReference>
<gene>
    <name evidence="10" type="ORF">FYJ30_19435</name>
</gene>
<dbReference type="PANTHER" id="PTHR43047">
    <property type="entry name" value="TWO-COMPONENT HISTIDINE PROTEIN KINASE"/>
    <property type="match status" value="1"/>
</dbReference>
<reference evidence="10 11" key="1">
    <citation type="submission" date="2019-09" db="EMBL/GenBank/DDBJ databases">
        <title>In-depth cultivation of the pig gut microbiome towards novel bacterial diversity and tailored functional studies.</title>
        <authorList>
            <person name="Wylensek D."/>
            <person name="Hitch T.C.A."/>
            <person name="Clavel T."/>
        </authorList>
    </citation>
    <scope>NUCLEOTIDE SEQUENCE [LARGE SCALE GENOMIC DNA]</scope>
    <source>
        <strain evidence="10 11">WCA-389-WT-3C</strain>
    </source>
</reference>
<dbReference type="Pfam" id="PF00072">
    <property type="entry name" value="Response_reg"/>
    <property type="match status" value="1"/>
</dbReference>
<protein>
    <recommendedName>
        <fullName evidence="2">histidine kinase</fullName>
        <ecNumber evidence="2">2.7.13.3</ecNumber>
    </recommendedName>
</protein>
<feature type="domain" description="Response regulatory" evidence="9">
    <location>
        <begin position="547"/>
        <end position="664"/>
    </location>
</feature>
<dbReference type="Pfam" id="PF02518">
    <property type="entry name" value="HATPase_c"/>
    <property type="match status" value="1"/>
</dbReference>
<evidence type="ECO:0000256" key="4">
    <source>
        <dbReference type="ARBA" id="ARBA00022679"/>
    </source>
</evidence>
<evidence type="ECO:0000259" key="8">
    <source>
        <dbReference type="PROSITE" id="PS50109"/>
    </source>
</evidence>
<dbReference type="InterPro" id="IPR011006">
    <property type="entry name" value="CheY-like_superfamily"/>
</dbReference>
<dbReference type="Gene3D" id="1.10.287.130">
    <property type="match status" value="1"/>
</dbReference>
<keyword evidence="4" id="KW-0808">Transferase</keyword>
<dbReference type="PRINTS" id="PR00344">
    <property type="entry name" value="BCTRLSENSOR"/>
</dbReference>
<organism evidence="10 11">
    <name type="scientific">Phocaeicola vulgatus</name>
    <name type="common">Bacteroides vulgatus</name>
    <dbReference type="NCBI Taxonomy" id="821"/>
    <lineage>
        <taxon>Bacteria</taxon>
        <taxon>Pseudomonadati</taxon>
        <taxon>Bacteroidota</taxon>
        <taxon>Bacteroidia</taxon>
        <taxon>Bacteroidales</taxon>
        <taxon>Bacteroidaceae</taxon>
        <taxon>Phocaeicola</taxon>
    </lineage>
</organism>
<dbReference type="InterPro" id="IPR003661">
    <property type="entry name" value="HisK_dim/P_dom"/>
</dbReference>
<dbReference type="InterPro" id="IPR001789">
    <property type="entry name" value="Sig_transdc_resp-reg_receiver"/>
</dbReference>
<feature type="domain" description="Histidine kinase" evidence="8">
    <location>
        <begin position="313"/>
        <end position="526"/>
    </location>
</feature>
<name>A0A7K0JKJ6_PHOVU</name>
<comment type="caution">
    <text evidence="10">The sequence shown here is derived from an EMBL/GenBank/DDBJ whole genome shotgun (WGS) entry which is preliminary data.</text>
</comment>
<keyword evidence="7" id="KW-0472">Membrane</keyword>
<evidence type="ECO:0000259" key="9">
    <source>
        <dbReference type="PROSITE" id="PS50110"/>
    </source>
</evidence>
<dbReference type="Gene3D" id="3.40.50.2300">
    <property type="match status" value="1"/>
</dbReference>
<feature type="transmembrane region" description="Helical" evidence="7">
    <location>
        <begin position="258"/>
        <end position="279"/>
    </location>
</feature>